<keyword evidence="3 6" id="KW-0812">Transmembrane</keyword>
<evidence type="ECO:0000256" key="2">
    <source>
        <dbReference type="ARBA" id="ARBA00009773"/>
    </source>
</evidence>
<gene>
    <name evidence="7" type="ORF">KYE46_14360</name>
</gene>
<dbReference type="AlphaFoldDB" id="A0A8F6YAK3"/>
<evidence type="ECO:0000313" key="8">
    <source>
        <dbReference type="Proteomes" id="UP000825009"/>
    </source>
</evidence>
<reference evidence="7 8" key="1">
    <citation type="submission" date="2021-07" db="EMBL/GenBank/DDBJ databases">
        <title>A novel Jannaschia species isolated from marine dinoflagellate Ceratoperidinium margalefii.</title>
        <authorList>
            <person name="Jiang Y."/>
            <person name="Li Z."/>
        </authorList>
    </citation>
    <scope>NUCLEOTIDE SEQUENCE [LARGE SCALE GENOMIC DNA]</scope>
    <source>
        <strain evidence="7 8">J12C1-MA-4</strain>
    </source>
</reference>
<evidence type="ECO:0000256" key="1">
    <source>
        <dbReference type="ARBA" id="ARBA00004141"/>
    </source>
</evidence>
<feature type="transmembrane region" description="Helical" evidence="6">
    <location>
        <begin position="306"/>
        <end position="333"/>
    </location>
</feature>
<evidence type="ECO:0000256" key="6">
    <source>
        <dbReference type="SAM" id="Phobius"/>
    </source>
</evidence>
<organism evidence="7 8">
    <name type="scientific">Gymnodinialimonas ceratoperidinii</name>
    <dbReference type="NCBI Taxonomy" id="2856823"/>
    <lineage>
        <taxon>Bacteria</taxon>
        <taxon>Pseudomonadati</taxon>
        <taxon>Pseudomonadota</taxon>
        <taxon>Alphaproteobacteria</taxon>
        <taxon>Rhodobacterales</taxon>
        <taxon>Paracoccaceae</taxon>
        <taxon>Gymnodinialimonas</taxon>
    </lineage>
</organism>
<evidence type="ECO:0000313" key="7">
    <source>
        <dbReference type="EMBL" id="QXT39096.1"/>
    </source>
</evidence>
<feature type="transmembrane region" description="Helical" evidence="6">
    <location>
        <begin position="33"/>
        <end position="51"/>
    </location>
</feature>
<dbReference type="EMBL" id="CP079194">
    <property type="protein sequence ID" value="QXT39096.1"/>
    <property type="molecule type" value="Genomic_DNA"/>
</dbReference>
<feature type="transmembrane region" description="Helical" evidence="6">
    <location>
        <begin position="236"/>
        <end position="263"/>
    </location>
</feature>
<comment type="subcellular location">
    <subcellularLocation>
        <location evidence="1">Membrane</location>
        <topology evidence="1">Multi-pass membrane protein</topology>
    </subcellularLocation>
</comment>
<feature type="transmembrane region" description="Helical" evidence="6">
    <location>
        <begin position="7"/>
        <end position="27"/>
    </location>
</feature>
<dbReference type="Pfam" id="PF01594">
    <property type="entry name" value="AI-2E_transport"/>
    <property type="match status" value="1"/>
</dbReference>
<dbReference type="GO" id="GO:0016020">
    <property type="term" value="C:membrane"/>
    <property type="evidence" value="ECO:0007669"/>
    <property type="project" value="UniProtKB-SubCell"/>
</dbReference>
<keyword evidence="8" id="KW-1185">Reference proteome</keyword>
<evidence type="ECO:0000256" key="4">
    <source>
        <dbReference type="ARBA" id="ARBA00022989"/>
    </source>
</evidence>
<evidence type="ECO:0000256" key="5">
    <source>
        <dbReference type="ARBA" id="ARBA00023136"/>
    </source>
</evidence>
<name>A0A8F6YAK3_9RHOB</name>
<dbReference type="RefSeq" id="WP_219001435.1">
    <property type="nucleotide sequence ID" value="NZ_CP079194.1"/>
</dbReference>
<feature type="transmembrane region" description="Helical" evidence="6">
    <location>
        <begin position="63"/>
        <end position="83"/>
    </location>
</feature>
<comment type="similarity">
    <text evidence="2">Belongs to the autoinducer-2 exporter (AI-2E) (TC 2.A.86) family.</text>
</comment>
<dbReference type="PANTHER" id="PTHR21716">
    <property type="entry name" value="TRANSMEMBRANE PROTEIN"/>
    <property type="match status" value="1"/>
</dbReference>
<feature type="transmembrane region" description="Helical" evidence="6">
    <location>
        <begin position="270"/>
        <end position="286"/>
    </location>
</feature>
<accession>A0A8F6YAK3</accession>
<sequence length="355" mass="38501">MEKTVTSARATAVASIIIVVILLAVVLDHAQVLIAPVLTAIVLGLVLAPFVDFVERRGIPNSAAALLILAFFLFFAGAIFYFAEPIVNRAISNGPMIWAELRSSVEGLRNTVEDVQQIQETMNEALTDGEAAEGAAPAEAENEAVMRIPSIFDVLSYGPAILGGILIFVGTLYFFLTTRRDVYARTCRLIPSLTETLLIEAEARVSRYFLAITMINAGFGAAVMVAMSALGVPQPIMWGLATFLLNFMLYLGPGLITVALLVVGIVTFDGFWAVMPALAFISLNMVESQFVTPTFVGRHMALNPLMVFLSLVFWLWLWGPIGGLVAIPIVVWIRYIVSDGKDDEIPIPAPLPPED</sequence>
<keyword evidence="5 6" id="KW-0472">Membrane</keyword>
<feature type="transmembrane region" description="Helical" evidence="6">
    <location>
        <begin position="208"/>
        <end position="230"/>
    </location>
</feature>
<evidence type="ECO:0000256" key="3">
    <source>
        <dbReference type="ARBA" id="ARBA00022692"/>
    </source>
</evidence>
<feature type="transmembrane region" description="Helical" evidence="6">
    <location>
        <begin position="154"/>
        <end position="176"/>
    </location>
</feature>
<dbReference type="Proteomes" id="UP000825009">
    <property type="component" value="Chromosome"/>
</dbReference>
<dbReference type="InterPro" id="IPR002549">
    <property type="entry name" value="AI-2E-like"/>
</dbReference>
<proteinExistence type="inferred from homology"/>
<keyword evidence="4 6" id="KW-1133">Transmembrane helix</keyword>
<dbReference type="PANTHER" id="PTHR21716:SF16">
    <property type="entry name" value="BLL1467 PROTEIN"/>
    <property type="match status" value="1"/>
</dbReference>
<protein>
    <submittedName>
        <fullName evidence="7">AI-2E family transporter</fullName>
    </submittedName>
</protein>
<dbReference type="GO" id="GO:0055085">
    <property type="term" value="P:transmembrane transport"/>
    <property type="evidence" value="ECO:0007669"/>
    <property type="project" value="TreeGrafter"/>
</dbReference>
<dbReference type="KEGG" id="gce:KYE46_14360"/>